<dbReference type="EMBL" id="CP124756">
    <property type="protein sequence ID" value="WGZ96174.1"/>
    <property type="molecule type" value="Genomic_DNA"/>
</dbReference>
<feature type="domain" description="Methyltransferase" evidence="2">
    <location>
        <begin position="42"/>
        <end position="135"/>
    </location>
</feature>
<dbReference type="PANTHER" id="PTHR43861:SF6">
    <property type="entry name" value="METHYLTRANSFERASE TYPE 11"/>
    <property type="match status" value="1"/>
</dbReference>
<reference evidence="3" key="1">
    <citation type="journal article" date="2023" name="Int. J. Mol. Sci.">
        <title>Metagenomics Revealed a New Genus 'Candidatus Thiocaldithrix dubininis' gen. nov., sp. nov. and a New Species 'Candidatus Thiothrix putei' sp. nov. in the Family Thiotrichaceae, Some Members of Which Have Traits of Both Na+- and H+-Motive Energetics.</title>
        <authorList>
            <person name="Ravin N.V."/>
            <person name="Muntyan M.S."/>
            <person name="Smolyakov D.D."/>
            <person name="Rudenko T.S."/>
            <person name="Beletsky A.V."/>
            <person name="Mardanov A.V."/>
            <person name="Grabovich M.Y."/>
        </authorList>
    </citation>
    <scope>NUCLEOTIDE SEQUENCE</scope>
    <source>
        <strain evidence="3">GKL-02</strain>
    </source>
</reference>
<dbReference type="InterPro" id="IPR029063">
    <property type="entry name" value="SAM-dependent_MTases_sf"/>
</dbReference>
<proteinExistence type="predicted"/>
<evidence type="ECO:0000313" key="3">
    <source>
        <dbReference type="EMBL" id="WGZ96174.1"/>
    </source>
</evidence>
<dbReference type="PANTHER" id="PTHR43861">
    <property type="entry name" value="TRANS-ACONITATE 2-METHYLTRANSFERASE-RELATED"/>
    <property type="match status" value="1"/>
</dbReference>
<name>A0AA95HL93_9GAMM</name>
<sequence length="256" mass="30001">MKNKNINIYEDKNTVQFYENSQELHETEKKLFDTYLNSSMSILDIGIGAGRTTRHLIKKCSCYIGIDYSQKMIESCKAQFPSLELFVVDATDLSQFKNNQFDMVIFSFNGLDYISPDTRRHQCIKEINRVLKKNGTFIFSHHYSKSIYLYPDLSTPYLSKKLWRTFRSIIKTMFIFSKTIISTAYWKESGYVHDYIHGHGGLLTYVTTPNKVKKEFSSLGFQITDVMSNLYPKTDNPNATFWYYYAARKINNDIIR</sequence>
<gene>
    <name evidence="3" type="ORF">QJT81_09435</name>
</gene>
<dbReference type="EC" id="2.1.-.-" evidence="3"/>
<organism evidence="3">
    <name type="scientific">Candidatus Thiothrix putei</name>
    <dbReference type="NCBI Taxonomy" id="3080811"/>
    <lineage>
        <taxon>Bacteria</taxon>
        <taxon>Pseudomonadati</taxon>
        <taxon>Pseudomonadota</taxon>
        <taxon>Gammaproteobacteria</taxon>
        <taxon>Thiotrichales</taxon>
        <taxon>Thiotrichaceae</taxon>
        <taxon>Thiothrix</taxon>
    </lineage>
</organism>
<evidence type="ECO:0000259" key="2">
    <source>
        <dbReference type="Pfam" id="PF13649"/>
    </source>
</evidence>
<keyword evidence="1 3" id="KW-0808">Transferase</keyword>
<evidence type="ECO:0000256" key="1">
    <source>
        <dbReference type="ARBA" id="ARBA00022679"/>
    </source>
</evidence>
<dbReference type="GO" id="GO:0008168">
    <property type="term" value="F:methyltransferase activity"/>
    <property type="evidence" value="ECO:0007669"/>
    <property type="project" value="UniProtKB-KW"/>
</dbReference>
<dbReference type="Gene3D" id="3.40.50.150">
    <property type="entry name" value="Vaccinia Virus protein VP39"/>
    <property type="match status" value="1"/>
</dbReference>
<dbReference type="KEGG" id="tput:QJT81_09435"/>
<dbReference type="CDD" id="cd02440">
    <property type="entry name" value="AdoMet_MTases"/>
    <property type="match status" value="1"/>
</dbReference>
<dbReference type="GO" id="GO:0032259">
    <property type="term" value="P:methylation"/>
    <property type="evidence" value="ECO:0007669"/>
    <property type="project" value="UniProtKB-KW"/>
</dbReference>
<accession>A0AA95HL93</accession>
<keyword evidence="3" id="KW-0489">Methyltransferase</keyword>
<protein>
    <submittedName>
        <fullName evidence="3">Class I SAM-dependent methyltransferase</fullName>
        <ecNumber evidence="3">2.1.-.-</ecNumber>
    </submittedName>
</protein>
<dbReference type="InterPro" id="IPR041698">
    <property type="entry name" value="Methyltransf_25"/>
</dbReference>
<dbReference type="Pfam" id="PF13649">
    <property type="entry name" value="Methyltransf_25"/>
    <property type="match status" value="1"/>
</dbReference>
<dbReference type="Proteomes" id="UP001301326">
    <property type="component" value="Chromosome"/>
</dbReference>
<dbReference type="AlphaFoldDB" id="A0AA95HL93"/>
<dbReference type="SUPFAM" id="SSF53335">
    <property type="entry name" value="S-adenosyl-L-methionine-dependent methyltransferases"/>
    <property type="match status" value="1"/>
</dbReference>
<reference evidence="3" key="2">
    <citation type="submission" date="2023-04" db="EMBL/GenBank/DDBJ databases">
        <authorList>
            <person name="Beletskiy A.V."/>
            <person name="Mardanov A.V."/>
            <person name="Ravin N.V."/>
        </authorList>
    </citation>
    <scope>NUCLEOTIDE SEQUENCE</scope>
    <source>
        <strain evidence="3">GKL-02</strain>
    </source>
</reference>